<evidence type="ECO:0000313" key="10">
    <source>
        <dbReference type="Proteomes" id="UP000010472"/>
    </source>
</evidence>
<sequence>MAYTHLSEAPLDLRAPGFSRVRKGNWWIRIITLAFFDYLSLSVSWLIAESYIPPNDFPWDTSRSSFGMLITILVEIAVMAIQGLYQPGQKRYDYFNIIKSLAFAHGLLLAIILLNKTVQTVQFESPSHLLLPWFLNASWVCAGRLFVNVTLEYLRDLQLFGKNSVFVICDPEEQAEYFNFIKKDNRCKIVGFDGAKALDRYTRKATLEQLHDLGVTEVFISWNAIKNRMFLCWLFHAAGITIHILPMEVKQIYRDMELSKIGRMPCLTFTCPLITGKDFWIKRMFDFCFSSLFIILTSPIYIAIALAIKLDSSGPVFYKQTRIGLHGQKFKVWKFRTMRPDADKLQKELETLNENQDGVLFKMKDDPRVTRIGKFLRCYSLDELPQIFNVLQGEMSLVGPRPLATRDVANFSERHFIRQEVLPGITGWWQVSGRSDIIDFDQVMRLDLHYIENWSLWLDINILFKTVAVVLKKQGAY</sequence>
<keyword evidence="6 7" id="KW-0472">Membrane</keyword>
<organism evidence="9 10">
    <name type="scientific">Crinalium epipsammum PCC 9333</name>
    <dbReference type="NCBI Taxonomy" id="1173022"/>
    <lineage>
        <taxon>Bacteria</taxon>
        <taxon>Bacillati</taxon>
        <taxon>Cyanobacteriota</taxon>
        <taxon>Cyanophyceae</taxon>
        <taxon>Gomontiellales</taxon>
        <taxon>Gomontiellaceae</taxon>
        <taxon>Crinalium</taxon>
    </lineage>
</organism>
<dbReference type="GO" id="GO:0016020">
    <property type="term" value="C:membrane"/>
    <property type="evidence" value="ECO:0007669"/>
    <property type="project" value="UniProtKB-SubCell"/>
</dbReference>
<dbReference type="GO" id="GO:0047360">
    <property type="term" value="F:undecaprenyl-phosphate galactose phosphotransferase activity"/>
    <property type="evidence" value="ECO:0007669"/>
    <property type="project" value="UniProtKB-EC"/>
</dbReference>
<comment type="subcellular location">
    <subcellularLocation>
        <location evidence="1">Membrane</location>
        <topology evidence="1">Multi-pass membrane protein</topology>
    </subcellularLocation>
</comment>
<feature type="transmembrane region" description="Helical" evidence="7">
    <location>
        <begin position="287"/>
        <end position="308"/>
    </location>
</feature>
<dbReference type="STRING" id="1173022.Cri9333_2899"/>
<dbReference type="HOGENOM" id="CLU_024920_3_4_3"/>
<proteinExistence type="inferred from homology"/>
<name>K9W023_9CYAN</name>
<dbReference type="PANTHER" id="PTHR30576:SF23">
    <property type="entry name" value="GLUCOSYLTRANSFERASE"/>
    <property type="match status" value="1"/>
</dbReference>
<feature type="transmembrane region" description="Helical" evidence="7">
    <location>
        <begin position="134"/>
        <end position="154"/>
    </location>
</feature>
<keyword evidence="5 7" id="KW-1133">Transmembrane helix</keyword>
<dbReference type="KEGG" id="cep:Cri9333_2899"/>
<dbReference type="InterPro" id="IPR003362">
    <property type="entry name" value="Bact_transf"/>
</dbReference>
<feature type="transmembrane region" description="Helical" evidence="7">
    <location>
        <begin position="97"/>
        <end position="114"/>
    </location>
</feature>
<dbReference type="EMBL" id="CP003620">
    <property type="protein sequence ID" value="AFZ13738.1"/>
    <property type="molecule type" value="Genomic_DNA"/>
</dbReference>
<accession>K9W023</accession>
<dbReference type="PANTHER" id="PTHR30576">
    <property type="entry name" value="COLANIC BIOSYNTHESIS UDP-GLUCOSE LIPID CARRIER TRANSFERASE"/>
    <property type="match status" value="1"/>
</dbReference>
<evidence type="ECO:0000256" key="4">
    <source>
        <dbReference type="ARBA" id="ARBA00022692"/>
    </source>
</evidence>
<comment type="similarity">
    <text evidence="2">Belongs to the bacterial sugar transferase family.</text>
</comment>
<evidence type="ECO:0000313" key="9">
    <source>
        <dbReference type="EMBL" id="AFZ13738.1"/>
    </source>
</evidence>
<dbReference type="eggNOG" id="COG2148">
    <property type="taxonomic scope" value="Bacteria"/>
</dbReference>
<evidence type="ECO:0000256" key="7">
    <source>
        <dbReference type="SAM" id="Phobius"/>
    </source>
</evidence>
<evidence type="ECO:0000256" key="1">
    <source>
        <dbReference type="ARBA" id="ARBA00004141"/>
    </source>
</evidence>
<evidence type="ECO:0000256" key="5">
    <source>
        <dbReference type="ARBA" id="ARBA00022989"/>
    </source>
</evidence>
<keyword evidence="3 9" id="KW-0808">Transferase</keyword>
<keyword evidence="10" id="KW-1185">Reference proteome</keyword>
<keyword evidence="4 7" id="KW-0812">Transmembrane</keyword>
<dbReference type="PATRIC" id="fig|1173022.3.peg.3138"/>
<dbReference type="Proteomes" id="UP000010472">
    <property type="component" value="Chromosome"/>
</dbReference>
<feature type="transmembrane region" description="Helical" evidence="7">
    <location>
        <begin position="26"/>
        <end position="46"/>
    </location>
</feature>
<dbReference type="Pfam" id="PF02397">
    <property type="entry name" value="Bac_transf"/>
    <property type="match status" value="1"/>
</dbReference>
<feature type="transmembrane region" description="Helical" evidence="7">
    <location>
        <begin position="66"/>
        <end position="85"/>
    </location>
</feature>
<gene>
    <name evidence="9" type="ORF">Cri9333_2899</name>
</gene>
<dbReference type="EC" id="2.7.8.6" evidence="9"/>
<dbReference type="NCBIfam" id="TIGR03025">
    <property type="entry name" value="EPS_sugtrans"/>
    <property type="match status" value="1"/>
</dbReference>
<evidence type="ECO:0000256" key="2">
    <source>
        <dbReference type="ARBA" id="ARBA00006464"/>
    </source>
</evidence>
<evidence type="ECO:0000256" key="6">
    <source>
        <dbReference type="ARBA" id="ARBA00023136"/>
    </source>
</evidence>
<protein>
    <submittedName>
        <fullName evidence="9">Exopolysaccharide biosynthesis polyprenyl glycosylphosphotransferase</fullName>
        <ecNumber evidence="9">2.7.8.6</ecNumber>
    </submittedName>
</protein>
<dbReference type="AlphaFoldDB" id="K9W023"/>
<dbReference type="InterPro" id="IPR017475">
    <property type="entry name" value="EPS_sugar_tfrase"/>
</dbReference>
<feature type="domain" description="Bacterial sugar transferase" evidence="8">
    <location>
        <begin position="282"/>
        <end position="472"/>
    </location>
</feature>
<reference evidence="9 10" key="1">
    <citation type="submission" date="2012-06" db="EMBL/GenBank/DDBJ databases">
        <title>Finished chromosome of genome of Crinalium epipsammum PCC 9333.</title>
        <authorList>
            <consortium name="US DOE Joint Genome Institute"/>
            <person name="Gugger M."/>
            <person name="Coursin T."/>
            <person name="Rippka R."/>
            <person name="Tandeau De Marsac N."/>
            <person name="Huntemann M."/>
            <person name="Wei C.-L."/>
            <person name="Han J."/>
            <person name="Detter J.C."/>
            <person name="Han C."/>
            <person name="Tapia R."/>
            <person name="Davenport K."/>
            <person name="Daligault H."/>
            <person name="Erkkila T."/>
            <person name="Gu W."/>
            <person name="Munk A.C.C."/>
            <person name="Teshima H."/>
            <person name="Xu Y."/>
            <person name="Chain P."/>
            <person name="Chen A."/>
            <person name="Krypides N."/>
            <person name="Mavromatis K."/>
            <person name="Markowitz V."/>
            <person name="Szeto E."/>
            <person name="Ivanova N."/>
            <person name="Mikhailova N."/>
            <person name="Ovchinnikova G."/>
            <person name="Pagani I."/>
            <person name="Pati A."/>
            <person name="Goodwin L."/>
            <person name="Peters L."/>
            <person name="Pitluck S."/>
            <person name="Woyke T."/>
            <person name="Kerfeld C."/>
        </authorList>
    </citation>
    <scope>NUCLEOTIDE SEQUENCE [LARGE SCALE GENOMIC DNA]</scope>
    <source>
        <strain evidence="9 10">PCC 9333</strain>
    </source>
</reference>
<evidence type="ECO:0000259" key="8">
    <source>
        <dbReference type="Pfam" id="PF02397"/>
    </source>
</evidence>
<dbReference type="RefSeq" id="WP_015203846.1">
    <property type="nucleotide sequence ID" value="NC_019753.1"/>
</dbReference>
<evidence type="ECO:0000256" key="3">
    <source>
        <dbReference type="ARBA" id="ARBA00022679"/>
    </source>
</evidence>
<dbReference type="OrthoDB" id="570875at2"/>